<dbReference type="NCBIfam" id="TIGR00254">
    <property type="entry name" value="GGDEF"/>
    <property type="match status" value="1"/>
</dbReference>
<dbReference type="SMART" id="SM00267">
    <property type="entry name" value="GGDEF"/>
    <property type="match status" value="1"/>
</dbReference>
<dbReference type="PANTHER" id="PTHR44757">
    <property type="entry name" value="DIGUANYLATE CYCLASE DGCP"/>
    <property type="match status" value="1"/>
</dbReference>
<gene>
    <name evidence="5" type="ORF">THMIRHAT_09920</name>
</gene>
<dbReference type="Proteomes" id="UP000501466">
    <property type="component" value="Chromosome"/>
</dbReference>
<dbReference type="CDD" id="cd01949">
    <property type="entry name" value="GGDEF"/>
    <property type="match status" value="1"/>
</dbReference>
<feature type="transmembrane region" description="Helical" evidence="2">
    <location>
        <begin position="15"/>
        <end position="34"/>
    </location>
</feature>
<dbReference type="Pfam" id="PF00563">
    <property type="entry name" value="EAL"/>
    <property type="match status" value="1"/>
</dbReference>
<dbReference type="InterPro" id="IPR043128">
    <property type="entry name" value="Rev_trsase/Diguanyl_cyclase"/>
</dbReference>
<protein>
    <recommendedName>
        <fullName evidence="7">GGDEF-domain containing protein</fullName>
    </recommendedName>
</protein>
<dbReference type="SUPFAM" id="SSF141868">
    <property type="entry name" value="EAL domain-like"/>
    <property type="match status" value="1"/>
</dbReference>
<feature type="domain" description="EAL" evidence="3">
    <location>
        <begin position="581"/>
        <end position="834"/>
    </location>
</feature>
<dbReference type="InterPro" id="IPR001633">
    <property type="entry name" value="EAL_dom"/>
</dbReference>
<dbReference type="RefSeq" id="WP_173291067.1">
    <property type="nucleotide sequence ID" value="NZ_AP021888.1"/>
</dbReference>
<dbReference type="Gene3D" id="3.20.20.450">
    <property type="entry name" value="EAL domain"/>
    <property type="match status" value="1"/>
</dbReference>
<keyword evidence="6" id="KW-1185">Reference proteome</keyword>
<evidence type="ECO:0000313" key="6">
    <source>
        <dbReference type="Proteomes" id="UP000501466"/>
    </source>
</evidence>
<dbReference type="InterPro" id="IPR029787">
    <property type="entry name" value="Nucleotide_cyclase"/>
</dbReference>
<evidence type="ECO:0000259" key="3">
    <source>
        <dbReference type="PROSITE" id="PS50883"/>
    </source>
</evidence>
<evidence type="ECO:0000256" key="2">
    <source>
        <dbReference type="SAM" id="Phobius"/>
    </source>
</evidence>
<evidence type="ECO:0000259" key="4">
    <source>
        <dbReference type="PROSITE" id="PS50887"/>
    </source>
</evidence>
<dbReference type="Gene3D" id="3.30.70.270">
    <property type="match status" value="1"/>
</dbReference>
<accession>A0A6F8PMC9</accession>
<keyword evidence="2" id="KW-0812">Transmembrane</keyword>
<dbReference type="SUPFAM" id="SSF55073">
    <property type="entry name" value="Nucleotide cyclase"/>
    <property type="match status" value="1"/>
</dbReference>
<reference evidence="6" key="1">
    <citation type="submission" date="2019-11" db="EMBL/GenBank/DDBJ databases">
        <title>Isolation and characterization of two novel species in the genus Thiomicrorhabdus.</title>
        <authorList>
            <person name="Mochizuki J."/>
            <person name="Kojima H."/>
            <person name="Fukui M."/>
        </authorList>
    </citation>
    <scope>NUCLEOTIDE SEQUENCE [LARGE SCALE GENOMIC DNA]</scope>
    <source>
        <strain evidence="6">AkT22</strain>
    </source>
</reference>
<dbReference type="PANTHER" id="PTHR44757:SF2">
    <property type="entry name" value="BIOFILM ARCHITECTURE MAINTENANCE PROTEIN MBAA"/>
    <property type="match status" value="1"/>
</dbReference>
<name>A0A6F8PMC9_9GAMM</name>
<sequence>MKPIDKNPPSLRNRYILLTILIGLFVTIIVSFSYQNLVTTKDSVNAAYEGLLQEQTHIEEVRNTLLIVNKDINLFLLDPLNENLIQKIAANTNAALKSLNALGKSKHPYHQDISALTVIAAHNVKKLKTEVEHLIEYRLDINKQYPGLNISANIMESKQDSIKSGFEILINEIESNSIQLNSPEIYPLLLKSQSIWINAISQTRIYMANRLASFTTEILEDQGKSLKDIHTLFTQNLQKLQSLYSKEDSFEAEDILKNALHNSQDWYQDFINLRKISESDQWRSDTLIIKTRVFPVIEDISQNIIDIEKSIHSEKLSTDEALKESDEAFNKLIFAIIALFLLFIASILVSMQWMLFSPIEKVSLALRSKAFDIDLPNIHSSNTREVGRLIDAFVEMDKEVTLRQTALEHQAMHDHLTGLPNRFLLNQRIEYHLLNSERRQCPFVLYLMDLDFFKDINDTLGHAAGDQLLIEVSKRMQELIQKSDTLARLGGDEFSILLPDASKERATRLAEDLIQKISQPVEINGQKVNIGISIGMVSYPEDATDMESLFQYADMAMYTAKRNRTGLTFYDATQNIYSKTRLNLIHDVAEALEQDQFEIYFQPKINAENGEICGAEGLLRWNHREYGFISPEKVVEGAERAGFIHKLSLSMLNKAVSECSQWHKAGFPITVSVNLSVRDLSNLDLTDEVKLIMDNYQLDYGYLTLEITESVMMENLAVSLEVLNKLHDLGVCISIDDFGTGFSSLAYLKRLPVTELKIDKSFIMEMNEDANDRKIVSSTINLGHNLGLKVIAEGIETQKVMDLLKEMGCDQMQGYFIGKPMTPEAFRYFIKNHSNA</sequence>
<dbReference type="SMART" id="SM00052">
    <property type="entry name" value="EAL"/>
    <property type="match status" value="1"/>
</dbReference>
<dbReference type="GO" id="GO:0003824">
    <property type="term" value="F:catalytic activity"/>
    <property type="evidence" value="ECO:0007669"/>
    <property type="project" value="UniProtKB-ARBA"/>
</dbReference>
<dbReference type="EMBL" id="AP021888">
    <property type="protein sequence ID" value="BBP43246.1"/>
    <property type="molecule type" value="Genomic_DNA"/>
</dbReference>
<dbReference type="PROSITE" id="PS50883">
    <property type="entry name" value="EAL"/>
    <property type="match status" value="1"/>
</dbReference>
<feature type="domain" description="GGDEF" evidence="4">
    <location>
        <begin position="441"/>
        <end position="572"/>
    </location>
</feature>
<dbReference type="InterPro" id="IPR035919">
    <property type="entry name" value="EAL_sf"/>
</dbReference>
<keyword evidence="2" id="KW-1133">Transmembrane helix</keyword>
<dbReference type="InterPro" id="IPR000160">
    <property type="entry name" value="GGDEF_dom"/>
</dbReference>
<evidence type="ECO:0000313" key="5">
    <source>
        <dbReference type="EMBL" id="BBP43246.1"/>
    </source>
</evidence>
<dbReference type="InterPro" id="IPR052155">
    <property type="entry name" value="Biofilm_reg_signaling"/>
</dbReference>
<comment type="cofactor">
    <cofactor evidence="1">
        <name>Mg(2+)</name>
        <dbReference type="ChEBI" id="CHEBI:18420"/>
    </cofactor>
</comment>
<dbReference type="FunFam" id="3.30.70.270:FF:000001">
    <property type="entry name" value="Diguanylate cyclase domain protein"/>
    <property type="match status" value="1"/>
</dbReference>
<dbReference type="AlphaFoldDB" id="A0A6F8PMC9"/>
<organism evidence="5 6">
    <name type="scientific">Thiosulfativibrio zosterae</name>
    <dbReference type="NCBI Taxonomy" id="2675053"/>
    <lineage>
        <taxon>Bacteria</taxon>
        <taxon>Pseudomonadati</taxon>
        <taxon>Pseudomonadota</taxon>
        <taxon>Gammaproteobacteria</taxon>
        <taxon>Thiotrichales</taxon>
        <taxon>Piscirickettsiaceae</taxon>
        <taxon>Thiosulfativibrio</taxon>
    </lineage>
</organism>
<feature type="transmembrane region" description="Helical" evidence="2">
    <location>
        <begin position="332"/>
        <end position="356"/>
    </location>
</feature>
<evidence type="ECO:0008006" key="7">
    <source>
        <dbReference type="Google" id="ProtNLM"/>
    </source>
</evidence>
<keyword evidence="2" id="KW-0472">Membrane</keyword>
<dbReference type="Pfam" id="PF00990">
    <property type="entry name" value="GGDEF"/>
    <property type="match status" value="1"/>
</dbReference>
<proteinExistence type="predicted"/>
<evidence type="ECO:0000256" key="1">
    <source>
        <dbReference type="ARBA" id="ARBA00001946"/>
    </source>
</evidence>
<dbReference type="KEGG" id="tzo:THMIRHAT_09920"/>
<dbReference type="CDD" id="cd01948">
    <property type="entry name" value="EAL"/>
    <property type="match status" value="1"/>
</dbReference>
<dbReference type="PROSITE" id="PS50887">
    <property type="entry name" value="GGDEF"/>
    <property type="match status" value="1"/>
</dbReference>